<dbReference type="EMBL" id="BK014950">
    <property type="protein sequence ID" value="DAD84010.1"/>
    <property type="molecule type" value="Genomic_DNA"/>
</dbReference>
<accession>A0A8S5MPC4</accession>
<evidence type="ECO:0000313" key="2">
    <source>
        <dbReference type="EMBL" id="DAD84010.1"/>
    </source>
</evidence>
<keyword evidence="1" id="KW-0472">Membrane</keyword>
<protein>
    <submittedName>
        <fullName evidence="2">Putative periplasmic lipoprotein</fullName>
    </submittedName>
</protein>
<reference evidence="2" key="1">
    <citation type="journal article" date="2021" name="Proc. Natl. Acad. Sci. U.S.A.">
        <title>A Catalog of Tens of Thousands of Viruses from Human Metagenomes Reveals Hidden Associations with Chronic Diseases.</title>
        <authorList>
            <person name="Tisza M.J."/>
            <person name="Buck C.B."/>
        </authorList>
    </citation>
    <scope>NUCLEOTIDE SEQUENCE</scope>
    <source>
        <strain evidence="2">Ct3Sw5</strain>
    </source>
</reference>
<keyword evidence="1" id="KW-1133">Transmembrane helix</keyword>
<organism evidence="2">
    <name type="scientific">Myoviridae sp. ct3Sw5</name>
    <dbReference type="NCBI Taxonomy" id="2826609"/>
    <lineage>
        <taxon>Viruses</taxon>
        <taxon>Duplodnaviria</taxon>
        <taxon>Heunggongvirae</taxon>
        <taxon>Uroviricota</taxon>
        <taxon>Caudoviricetes</taxon>
    </lineage>
</organism>
<proteinExistence type="predicted"/>
<sequence>MLFLTANIQNNFQKQLIMNKIIEFLKQSNRYKHLIGGLLVGFAALNPWTALYASIIAASCLELKDKLKGGLWDWIDWSLTVIGGILSAIFWWIV</sequence>
<keyword evidence="2" id="KW-0449">Lipoprotein</keyword>
<keyword evidence="1" id="KW-0812">Transmembrane</keyword>
<name>A0A8S5MPC4_9CAUD</name>
<feature type="transmembrane region" description="Helical" evidence="1">
    <location>
        <begin position="74"/>
        <end position="93"/>
    </location>
</feature>
<evidence type="ECO:0000256" key="1">
    <source>
        <dbReference type="SAM" id="Phobius"/>
    </source>
</evidence>
<feature type="transmembrane region" description="Helical" evidence="1">
    <location>
        <begin position="34"/>
        <end position="54"/>
    </location>
</feature>